<sequence>MRRRSQRSAGQRHAQHLRAGGCVQRAVLVGVRVSVEHVDGHRRTFVGRRAVVVRNRRVVDLRDRERNRLGRGQPFAVGDRVGEALHAVPVGKRLVGDVAAGDRRRALDRARIDRKRQNIAVCTHVHVADKSRFQNRLGAAVLGNGQALVNRCRVVVDRGYVDREFDRRFSGVAVLNL</sequence>
<accession>A0A645D3T1</accession>
<dbReference type="AlphaFoldDB" id="A0A645D3T1"/>
<organism evidence="1">
    <name type="scientific">bioreactor metagenome</name>
    <dbReference type="NCBI Taxonomy" id="1076179"/>
    <lineage>
        <taxon>unclassified sequences</taxon>
        <taxon>metagenomes</taxon>
        <taxon>ecological metagenomes</taxon>
    </lineage>
</organism>
<dbReference type="EMBL" id="VSSQ01032560">
    <property type="protein sequence ID" value="MPM83859.1"/>
    <property type="molecule type" value="Genomic_DNA"/>
</dbReference>
<proteinExistence type="predicted"/>
<comment type="caution">
    <text evidence="1">The sequence shown here is derived from an EMBL/GenBank/DDBJ whole genome shotgun (WGS) entry which is preliminary data.</text>
</comment>
<name>A0A645D3T1_9ZZZZ</name>
<protein>
    <submittedName>
        <fullName evidence="1">Uncharacterized protein</fullName>
    </submittedName>
</protein>
<reference evidence="1" key="1">
    <citation type="submission" date="2019-08" db="EMBL/GenBank/DDBJ databases">
        <authorList>
            <person name="Kucharzyk K."/>
            <person name="Murdoch R.W."/>
            <person name="Higgins S."/>
            <person name="Loffler F."/>
        </authorList>
    </citation>
    <scope>NUCLEOTIDE SEQUENCE</scope>
</reference>
<evidence type="ECO:0000313" key="1">
    <source>
        <dbReference type="EMBL" id="MPM83859.1"/>
    </source>
</evidence>
<gene>
    <name evidence="1" type="ORF">SDC9_130928</name>
</gene>